<gene>
    <name evidence="4" type="ORF">IscW_ISCW000931</name>
</gene>
<dbReference type="VEuPathDB" id="VectorBase:ISCW000931"/>
<dbReference type="EMBL" id="DS628990">
    <property type="protein sequence ID" value="EEC01156.1"/>
    <property type="molecule type" value="Genomic_DNA"/>
</dbReference>
<dbReference type="Proteomes" id="UP000001555">
    <property type="component" value="Unassembled WGS sequence"/>
</dbReference>
<proteinExistence type="predicted"/>
<feature type="compositionally biased region" description="Basic and acidic residues" evidence="2">
    <location>
        <begin position="54"/>
        <end position="72"/>
    </location>
</feature>
<evidence type="ECO:0000313" key="4">
    <source>
        <dbReference type="EMBL" id="EEC01156.1"/>
    </source>
</evidence>
<feature type="region of interest" description="Disordered" evidence="2">
    <location>
        <begin position="53"/>
        <end position="101"/>
    </location>
</feature>
<dbReference type="InterPro" id="IPR057479">
    <property type="entry name" value="PRP28/DDX23-like_helical"/>
</dbReference>
<accession>B7P3I4</accession>
<feature type="domain" description="PRP28/DDX23-like helical" evidence="3">
    <location>
        <begin position="2"/>
        <end position="59"/>
    </location>
</feature>
<evidence type="ECO:0000313" key="6">
    <source>
        <dbReference type="Proteomes" id="UP000001555"/>
    </source>
</evidence>
<evidence type="ECO:0000313" key="5">
    <source>
        <dbReference type="EnsemblMetazoa" id="ISCW000931-PA"/>
    </source>
</evidence>
<dbReference type="PaxDb" id="6945-B7P3I4"/>
<evidence type="ECO:0000259" key="3">
    <source>
        <dbReference type="Pfam" id="PF25430"/>
    </source>
</evidence>
<protein>
    <submittedName>
        <fullName evidence="4 5">DEAD (Asp-Glu-Ala-Asp) box polypeptide, putative</fullName>
    </submittedName>
</protein>
<reference evidence="4 6" key="1">
    <citation type="submission" date="2008-03" db="EMBL/GenBank/DDBJ databases">
        <title>Annotation of Ixodes scapularis.</title>
        <authorList>
            <consortium name="Ixodes scapularis Genome Project Consortium"/>
            <person name="Caler E."/>
            <person name="Hannick L.I."/>
            <person name="Bidwell S."/>
            <person name="Joardar V."/>
            <person name="Thiagarajan M."/>
            <person name="Amedeo P."/>
            <person name="Galinsky K.J."/>
            <person name="Schobel S."/>
            <person name="Inman J."/>
            <person name="Hostetler J."/>
            <person name="Miller J."/>
            <person name="Hammond M."/>
            <person name="Megy K."/>
            <person name="Lawson D."/>
            <person name="Kodira C."/>
            <person name="Sutton G."/>
            <person name="Meyer J."/>
            <person name="Hill C.A."/>
            <person name="Birren B."/>
            <person name="Nene V."/>
            <person name="Collins F."/>
            <person name="Alarcon-Chaidez F."/>
            <person name="Wikel S."/>
            <person name="Strausberg R."/>
        </authorList>
    </citation>
    <scope>NUCLEOTIDE SEQUENCE [LARGE SCALE GENOMIC DNA]</scope>
    <source>
        <strain evidence="6">Wikel</strain>
        <strain evidence="4">Wikel colony</strain>
    </source>
</reference>
<dbReference type="EnsemblMetazoa" id="ISCW000931-RA">
    <property type="protein sequence ID" value="ISCW000931-PA"/>
    <property type="gene ID" value="ISCW000931"/>
</dbReference>
<keyword evidence="6" id="KW-1185">Reference proteome</keyword>
<comment type="catalytic activity">
    <reaction evidence="1">
        <text>ATP + H2O = ADP + phosphate + H(+)</text>
        <dbReference type="Rhea" id="RHEA:13065"/>
        <dbReference type="ChEBI" id="CHEBI:15377"/>
        <dbReference type="ChEBI" id="CHEBI:15378"/>
        <dbReference type="ChEBI" id="CHEBI:30616"/>
        <dbReference type="ChEBI" id="CHEBI:43474"/>
        <dbReference type="ChEBI" id="CHEBI:456216"/>
        <dbReference type="EC" id="3.6.4.13"/>
    </reaction>
</comment>
<evidence type="ECO:0000256" key="1">
    <source>
        <dbReference type="ARBA" id="ARBA00047984"/>
    </source>
</evidence>
<dbReference type="EMBL" id="ABJB011023860">
    <property type="status" value="NOT_ANNOTATED_CDS"/>
    <property type="molecule type" value="Genomic_DNA"/>
</dbReference>
<dbReference type="InParanoid" id="B7P3I4"/>
<reference evidence="5" key="2">
    <citation type="submission" date="2020-05" db="UniProtKB">
        <authorList>
            <consortium name="EnsemblMetazoa"/>
        </authorList>
    </citation>
    <scope>IDENTIFICATION</scope>
    <source>
        <strain evidence="5">wikel</strain>
    </source>
</reference>
<dbReference type="EMBL" id="ABJB010593162">
    <property type="status" value="NOT_ANNOTATED_CDS"/>
    <property type="molecule type" value="Genomic_DNA"/>
</dbReference>
<dbReference type="OrthoDB" id="196131at2759"/>
<dbReference type="GO" id="GO:0003724">
    <property type="term" value="F:RNA helicase activity"/>
    <property type="evidence" value="ECO:0007669"/>
    <property type="project" value="UniProtKB-EC"/>
</dbReference>
<name>B7P3I4_IXOSC</name>
<dbReference type="EMBL" id="ABJB011073910">
    <property type="status" value="NOT_ANNOTATED_CDS"/>
    <property type="molecule type" value="Genomic_DNA"/>
</dbReference>
<feature type="compositionally biased region" description="Polar residues" evidence="2">
    <location>
        <begin position="75"/>
        <end position="84"/>
    </location>
</feature>
<organism>
    <name type="scientific">Ixodes scapularis</name>
    <name type="common">Black-legged tick</name>
    <name type="synonym">Deer tick</name>
    <dbReference type="NCBI Taxonomy" id="6945"/>
    <lineage>
        <taxon>Eukaryota</taxon>
        <taxon>Metazoa</taxon>
        <taxon>Ecdysozoa</taxon>
        <taxon>Arthropoda</taxon>
        <taxon>Chelicerata</taxon>
        <taxon>Arachnida</taxon>
        <taxon>Acari</taxon>
        <taxon>Parasitiformes</taxon>
        <taxon>Ixodida</taxon>
        <taxon>Ixodoidea</taxon>
        <taxon>Ixodidae</taxon>
        <taxon>Ixodinae</taxon>
        <taxon>Ixodes</taxon>
    </lineage>
</organism>
<dbReference type="Pfam" id="PF25430">
    <property type="entry name" value="DDX23"/>
    <property type="match status" value="1"/>
</dbReference>
<dbReference type="HOGENOM" id="CLU_2075719_0_0_1"/>
<dbReference type="VEuPathDB" id="VectorBase:ISCI000931"/>
<sequence length="118" mass="13667">MVQFYGRRYFEGINFKAQKKEQSKFYGELLKRTWTQAEKDQEALRLKRVKRKEKQIEDDRHWSQESLEEMREQIGPSSRKTSILPSRGAAPPNRFADGTSHTVPSAVGQLVAVDTLIV</sequence>
<dbReference type="AlphaFoldDB" id="B7P3I4"/>
<evidence type="ECO:0000256" key="2">
    <source>
        <dbReference type="SAM" id="MobiDB-lite"/>
    </source>
</evidence>
<dbReference type="STRING" id="6945.B7P3I4"/>
<dbReference type="VEuPathDB" id="VectorBase:ISCP_006166"/>